<reference evidence="5" key="1">
    <citation type="submission" date="2020-11" db="EMBL/GenBank/DDBJ databases">
        <authorList>
            <person name="Tran Van P."/>
        </authorList>
    </citation>
    <scope>NUCLEOTIDE SEQUENCE</scope>
</reference>
<dbReference type="PROSITE" id="PS00358">
    <property type="entry name" value="RIBOSOMAL_L5"/>
    <property type="match status" value="1"/>
</dbReference>
<protein>
    <recommendedName>
        <fullName evidence="4">Large ribosomal subunit protein uL5 N-terminal domain-containing protein</fullName>
    </recommendedName>
</protein>
<dbReference type="EMBL" id="OB720156">
    <property type="protein sequence ID" value="CAD7239259.1"/>
    <property type="molecule type" value="Genomic_DNA"/>
</dbReference>
<dbReference type="InterPro" id="IPR002132">
    <property type="entry name" value="Ribosomal_uL5"/>
</dbReference>
<evidence type="ECO:0000259" key="4">
    <source>
        <dbReference type="Pfam" id="PF00281"/>
    </source>
</evidence>
<dbReference type="Gene3D" id="3.30.1440.10">
    <property type="match status" value="1"/>
</dbReference>
<gene>
    <name evidence="5" type="ORF">CTOB1V02_LOCUS17074</name>
</gene>
<evidence type="ECO:0000313" key="5">
    <source>
        <dbReference type="EMBL" id="CAD7239259.1"/>
    </source>
</evidence>
<dbReference type="Pfam" id="PF00281">
    <property type="entry name" value="Ribosomal_L5"/>
    <property type="match status" value="1"/>
</dbReference>
<evidence type="ECO:0000256" key="3">
    <source>
        <dbReference type="ARBA" id="ARBA00023274"/>
    </source>
</evidence>
<dbReference type="InterPro" id="IPR022803">
    <property type="entry name" value="Ribosomal_uL5_dom_sf"/>
</dbReference>
<name>A0A7R8WVZ8_9CRUS</name>
<feature type="domain" description="Large ribosomal subunit protein uL5 N-terminal" evidence="4">
    <location>
        <begin position="24"/>
        <end position="80"/>
    </location>
</feature>
<dbReference type="OrthoDB" id="415221at2759"/>
<dbReference type="GO" id="GO:1990904">
    <property type="term" value="C:ribonucleoprotein complex"/>
    <property type="evidence" value="ECO:0007669"/>
    <property type="project" value="UniProtKB-KW"/>
</dbReference>
<evidence type="ECO:0000256" key="2">
    <source>
        <dbReference type="ARBA" id="ARBA00022980"/>
    </source>
</evidence>
<dbReference type="GO" id="GO:0003735">
    <property type="term" value="F:structural constituent of ribosome"/>
    <property type="evidence" value="ECO:0007669"/>
    <property type="project" value="InterPro"/>
</dbReference>
<proteinExistence type="inferred from homology"/>
<accession>A0A7R8WVZ8</accession>
<feature type="non-terminal residue" evidence="5">
    <location>
        <position position="95"/>
    </location>
</feature>
<sequence length="95" mass="10669">MARLKEFYKDEVVAKLQEQFGYDNPMRIPRLEKITLNMGIGEAVNDKKIVQNATADMAKIAGQKPIVCLSKKSVAGFKIRDGWPVGCKVTLRSDR</sequence>
<dbReference type="GO" id="GO:0005840">
    <property type="term" value="C:ribosome"/>
    <property type="evidence" value="ECO:0007669"/>
    <property type="project" value="UniProtKB-KW"/>
</dbReference>
<dbReference type="InterPro" id="IPR031310">
    <property type="entry name" value="Ribosomal_uL5_N"/>
</dbReference>
<dbReference type="InterPro" id="IPR020929">
    <property type="entry name" value="Ribosomal_uL5_CS"/>
</dbReference>
<dbReference type="SUPFAM" id="SSF55282">
    <property type="entry name" value="RL5-like"/>
    <property type="match status" value="1"/>
</dbReference>
<comment type="similarity">
    <text evidence="1">Belongs to the universal ribosomal protein uL5 family.</text>
</comment>
<evidence type="ECO:0000256" key="1">
    <source>
        <dbReference type="ARBA" id="ARBA00008553"/>
    </source>
</evidence>
<organism evidence="5">
    <name type="scientific">Cyprideis torosa</name>
    <dbReference type="NCBI Taxonomy" id="163714"/>
    <lineage>
        <taxon>Eukaryota</taxon>
        <taxon>Metazoa</taxon>
        <taxon>Ecdysozoa</taxon>
        <taxon>Arthropoda</taxon>
        <taxon>Crustacea</taxon>
        <taxon>Oligostraca</taxon>
        <taxon>Ostracoda</taxon>
        <taxon>Podocopa</taxon>
        <taxon>Podocopida</taxon>
        <taxon>Cytherocopina</taxon>
        <taxon>Cytheroidea</taxon>
        <taxon>Cytherideidae</taxon>
        <taxon>Cyprideis</taxon>
    </lineage>
</organism>
<dbReference type="PANTHER" id="PTHR11994">
    <property type="entry name" value="60S RIBOSOMAL PROTEIN L11-RELATED"/>
    <property type="match status" value="1"/>
</dbReference>
<dbReference type="AlphaFoldDB" id="A0A7R8WVZ8"/>
<keyword evidence="2" id="KW-0689">Ribosomal protein</keyword>
<dbReference type="GO" id="GO:0006412">
    <property type="term" value="P:translation"/>
    <property type="evidence" value="ECO:0007669"/>
    <property type="project" value="InterPro"/>
</dbReference>
<keyword evidence="3" id="KW-0687">Ribonucleoprotein</keyword>